<proteinExistence type="predicted"/>
<dbReference type="HOGENOM" id="CLU_2669903_0_0_0"/>
<dbReference type="Proteomes" id="UP000000447">
    <property type="component" value="Chromosome"/>
</dbReference>
<dbReference type="EMBL" id="CP001275">
    <property type="protein sequence ID" value="ACM06032.1"/>
    <property type="molecule type" value="Genomic_DNA"/>
</dbReference>
<gene>
    <name evidence="1" type="ordered locus">trd_0695</name>
</gene>
<dbReference type="KEGG" id="tro:trd_0695"/>
<evidence type="ECO:0008006" key="3">
    <source>
        <dbReference type="Google" id="ProtNLM"/>
    </source>
</evidence>
<protein>
    <recommendedName>
        <fullName evidence="3">DUF4258 domain-containing protein</fullName>
    </recommendedName>
</protein>
<reference evidence="1 2" key="1">
    <citation type="journal article" date="2009" name="PLoS ONE">
        <title>Complete genome sequence of the aerobic CO-oxidizing thermophile Thermomicrobium roseum.</title>
        <authorList>
            <person name="Wu D."/>
            <person name="Raymond J."/>
            <person name="Wu M."/>
            <person name="Chatterji S."/>
            <person name="Ren Q."/>
            <person name="Graham J.E."/>
            <person name="Bryant D.A."/>
            <person name="Robb F."/>
            <person name="Colman A."/>
            <person name="Tallon L.J."/>
            <person name="Badger J.H."/>
            <person name="Madupu R."/>
            <person name="Ward N.L."/>
            <person name="Eisen J.A."/>
        </authorList>
    </citation>
    <scope>NUCLEOTIDE SEQUENCE [LARGE SCALE GENOMIC DNA]</scope>
    <source>
        <strain evidence="2">ATCC 27502 / DSM 5159 / P-2</strain>
    </source>
</reference>
<dbReference type="AlphaFoldDB" id="B9KYY6"/>
<organism evidence="1 2">
    <name type="scientific">Thermomicrobium roseum (strain ATCC 27502 / DSM 5159 / P-2)</name>
    <dbReference type="NCBI Taxonomy" id="309801"/>
    <lineage>
        <taxon>Bacteria</taxon>
        <taxon>Pseudomonadati</taxon>
        <taxon>Thermomicrobiota</taxon>
        <taxon>Thermomicrobia</taxon>
        <taxon>Thermomicrobiales</taxon>
        <taxon>Thermomicrobiaceae</taxon>
        <taxon>Thermomicrobium</taxon>
    </lineage>
</organism>
<evidence type="ECO:0000313" key="2">
    <source>
        <dbReference type="Proteomes" id="UP000000447"/>
    </source>
</evidence>
<sequence length="75" mass="8559">MLKYGRLFHGPDCLVVYFGHREVQQHRARGSWIERLEGLTIVLKPDGRTVCTAYKNRSGLRGAGRKRDVLFAETA</sequence>
<keyword evidence="2" id="KW-1185">Reference proteome</keyword>
<evidence type="ECO:0000313" key="1">
    <source>
        <dbReference type="EMBL" id="ACM06032.1"/>
    </source>
</evidence>
<name>B9KYY6_THERP</name>
<accession>B9KYY6</accession>